<keyword evidence="15 22" id="KW-0472">Membrane</keyword>
<dbReference type="GO" id="GO:0004722">
    <property type="term" value="F:protein serine/threonine phosphatase activity"/>
    <property type="evidence" value="ECO:0007669"/>
    <property type="project" value="UniProtKB-EC"/>
</dbReference>
<dbReference type="SUPFAM" id="SSF81606">
    <property type="entry name" value="PP2C-like"/>
    <property type="match status" value="1"/>
</dbReference>
<keyword evidence="21" id="KW-0175">Coiled coil</keyword>
<gene>
    <name evidence="24" type="ordered locus">Intca_0760</name>
</gene>
<name>E6SB42_INTC7</name>
<evidence type="ECO:0000256" key="13">
    <source>
        <dbReference type="ARBA" id="ARBA00022912"/>
    </source>
</evidence>
<evidence type="ECO:0000256" key="1">
    <source>
        <dbReference type="ARBA" id="ARBA00004651"/>
    </source>
</evidence>
<feature type="transmembrane region" description="Helical" evidence="22">
    <location>
        <begin position="236"/>
        <end position="257"/>
    </location>
</feature>
<dbReference type="FunFam" id="3.60.40.10:FF:000005">
    <property type="entry name" value="Serine/threonine protein phosphatase"/>
    <property type="match status" value="1"/>
</dbReference>
<dbReference type="Proteomes" id="UP000008914">
    <property type="component" value="Chromosome"/>
</dbReference>
<dbReference type="eggNOG" id="COG2172">
    <property type="taxonomic scope" value="Bacteria"/>
</dbReference>
<evidence type="ECO:0000256" key="11">
    <source>
        <dbReference type="ARBA" id="ARBA00022840"/>
    </source>
</evidence>
<dbReference type="GO" id="GO:0046872">
    <property type="term" value="F:metal ion binding"/>
    <property type="evidence" value="ECO:0007669"/>
    <property type="project" value="UniProtKB-KW"/>
</dbReference>
<evidence type="ECO:0000256" key="8">
    <source>
        <dbReference type="ARBA" id="ARBA00022741"/>
    </source>
</evidence>
<comment type="catalytic activity">
    <reaction evidence="17">
        <text>O-phospho-L-seryl-[protein] + H2O = L-seryl-[protein] + phosphate</text>
        <dbReference type="Rhea" id="RHEA:20629"/>
        <dbReference type="Rhea" id="RHEA-COMP:9863"/>
        <dbReference type="Rhea" id="RHEA-COMP:11604"/>
        <dbReference type="ChEBI" id="CHEBI:15377"/>
        <dbReference type="ChEBI" id="CHEBI:29999"/>
        <dbReference type="ChEBI" id="CHEBI:43474"/>
        <dbReference type="ChEBI" id="CHEBI:83421"/>
        <dbReference type="EC" id="3.1.3.16"/>
    </reaction>
</comment>
<dbReference type="AlphaFoldDB" id="E6SB42"/>
<evidence type="ECO:0000256" key="21">
    <source>
        <dbReference type="SAM" id="Coils"/>
    </source>
</evidence>
<keyword evidence="16" id="KW-0464">Manganese</keyword>
<evidence type="ECO:0000256" key="20">
    <source>
        <dbReference type="ARBA" id="ARBA00081350"/>
    </source>
</evidence>
<keyword evidence="25" id="KW-1185">Reference proteome</keyword>
<dbReference type="InterPro" id="IPR036890">
    <property type="entry name" value="HATPase_C_sf"/>
</dbReference>
<accession>E6SB42</accession>
<evidence type="ECO:0000256" key="7">
    <source>
        <dbReference type="ARBA" id="ARBA00022723"/>
    </source>
</evidence>
<dbReference type="InterPro" id="IPR052016">
    <property type="entry name" value="Bact_Sigma-Reg"/>
</dbReference>
<dbReference type="Pfam" id="PF07228">
    <property type="entry name" value="SpoIIE"/>
    <property type="match status" value="1"/>
</dbReference>
<dbReference type="STRING" id="710696.Intca_0760"/>
<proteinExistence type="predicted"/>
<dbReference type="EMBL" id="CP002343">
    <property type="protein sequence ID" value="ADU47303.1"/>
    <property type="molecule type" value="Genomic_DNA"/>
</dbReference>
<dbReference type="RefSeq" id="WP_013491623.1">
    <property type="nucleotide sequence ID" value="NC_014830.1"/>
</dbReference>
<dbReference type="EC" id="3.1.3.16" evidence="2"/>
<feature type="coiled-coil region" evidence="21">
    <location>
        <begin position="303"/>
        <end position="337"/>
    </location>
</feature>
<keyword evidence="11" id="KW-0067">ATP-binding</keyword>
<evidence type="ECO:0000313" key="25">
    <source>
        <dbReference type="Proteomes" id="UP000008914"/>
    </source>
</evidence>
<keyword evidence="3" id="KW-1003">Cell membrane</keyword>
<keyword evidence="4" id="KW-0597">Phosphoprotein</keyword>
<dbReference type="GO" id="GO:0005524">
    <property type="term" value="F:ATP binding"/>
    <property type="evidence" value="ECO:0007669"/>
    <property type="project" value="UniProtKB-KW"/>
</dbReference>
<evidence type="ECO:0000256" key="18">
    <source>
        <dbReference type="ARBA" id="ARBA00056274"/>
    </source>
</evidence>
<dbReference type="InterPro" id="IPR003594">
    <property type="entry name" value="HATPase_dom"/>
</dbReference>
<dbReference type="KEGG" id="ica:Intca_0760"/>
<dbReference type="HOGENOM" id="CLU_386247_0_0_11"/>
<evidence type="ECO:0000256" key="9">
    <source>
        <dbReference type="ARBA" id="ARBA00022777"/>
    </source>
</evidence>
<protein>
    <recommendedName>
        <fullName evidence="2">protein-serine/threonine phosphatase</fullName>
        <ecNumber evidence="2">3.1.3.16</ecNumber>
    </recommendedName>
    <alternativeName>
        <fullName evidence="20">Protein-serine/threonine phosphatase</fullName>
    </alternativeName>
    <alternativeName>
        <fullName evidence="19">Serine/threonine-protein kinase</fullName>
    </alternativeName>
</protein>
<evidence type="ECO:0000256" key="3">
    <source>
        <dbReference type="ARBA" id="ARBA00022475"/>
    </source>
</evidence>
<reference evidence="24 25" key="1">
    <citation type="journal article" date="2010" name="Stand. Genomic Sci.">
        <title>Complete genome sequence of Intrasporangium calvum type strain (7 KIP).</title>
        <authorList>
            <person name="Del Rio T.G."/>
            <person name="Chertkov O."/>
            <person name="Yasawong M."/>
            <person name="Lucas S."/>
            <person name="Deshpande S."/>
            <person name="Cheng J.F."/>
            <person name="Detter C."/>
            <person name="Tapia R."/>
            <person name="Han C."/>
            <person name="Goodwin L."/>
            <person name="Pitluck S."/>
            <person name="Liolios K."/>
            <person name="Ivanova N."/>
            <person name="Mavromatis K."/>
            <person name="Pati A."/>
            <person name="Chen A."/>
            <person name="Palaniappan K."/>
            <person name="Land M."/>
            <person name="Hauser L."/>
            <person name="Chang Y.J."/>
            <person name="Jeffries C.D."/>
            <person name="Rohde M."/>
            <person name="Pukall R."/>
            <person name="Sikorski J."/>
            <person name="Goker M."/>
            <person name="Woyke T."/>
            <person name="Bristow J."/>
            <person name="Eisen J.A."/>
            <person name="Markowitz V."/>
            <person name="Hugenholtz P."/>
            <person name="Kyrpides N.C."/>
            <person name="Klenk H.P."/>
            <person name="Lapidus A."/>
        </authorList>
    </citation>
    <scope>NUCLEOTIDE SEQUENCE [LARGE SCALE GENOMIC DNA]</scope>
    <source>
        <strain evidence="25">ATCC 23552 / DSM 43043 / JCM 3097 / NBRC 12989 / 7 KIP</strain>
    </source>
</reference>
<organism evidence="24 25">
    <name type="scientific">Intrasporangium calvum (strain ATCC 23552 / DSM 43043 / JCM 3097 / NBRC 12989 / NCIMB 10167 / NRRL B-3866 / 7 KIP)</name>
    <dbReference type="NCBI Taxonomy" id="710696"/>
    <lineage>
        <taxon>Bacteria</taxon>
        <taxon>Bacillati</taxon>
        <taxon>Actinomycetota</taxon>
        <taxon>Actinomycetes</taxon>
        <taxon>Micrococcales</taxon>
        <taxon>Intrasporangiaceae</taxon>
        <taxon>Intrasporangium</taxon>
    </lineage>
</organism>
<feature type="transmembrane region" description="Helical" evidence="22">
    <location>
        <begin position="269"/>
        <end position="289"/>
    </location>
</feature>
<dbReference type="InterPro" id="IPR007895">
    <property type="entry name" value="MASE1"/>
</dbReference>
<dbReference type="Pfam" id="PF05231">
    <property type="entry name" value="MASE1"/>
    <property type="match status" value="1"/>
</dbReference>
<dbReference type="Gene3D" id="3.30.565.10">
    <property type="entry name" value="Histidine kinase-like ATPase, C-terminal domain"/>
    <property type="match status" value="1"/>
</dbReference>
<dbReference type="SMART" id="SM00331">
    <property type="entry name" value="PP2C_SIG"/>
    <property type="match status" value="1"/>
</dbReference>
<keyword evidence="6 22" id="KW-0812">Transmembrane</keyword>
<evidence type="ECO:0000256" key="16">
    <source>
        <dbReference type="ARBA" id="ARBA00023211"/>
    </source>
</evidence>
<feature type="transmembrane region" description="Helical" evidence="22">
    <location>
        <begin position="159"/>
        <end position="178"/>
    </location>
</feature>
<dbReference type="Pfam" id="PF13581">
    <property type="entry name" value="HATPase_c_2"/>
    <property type="match status" value="1"/>
</dbReference>
<evidence type="ECO:0000256" key="22">
    <source>
        <dbReference type="SAM" id="Phobius"/>
    </source>
</evidence>
<keyword evidence="12" id="KW-0460">Magnesium</keyword>
<dbReference type="GO" id="GO:0005886">
    <property type="term" value="C:plasma membrane"/>
    <property type="evidence" value="ECO:0007669"/>
    <property type="project" value="UniProtKB-SubCell"/>
</dbReference>
<feature type="domain" description="PPM-type phosphatase" evidence="23">
    <location>
        <begin position="367"/>
        <end position="581"/>
    </location>
</feature>
<evidence type="ECO:0000256" key="17">
    <source>
        <dbReference type="ARBA" id="ARBA00047761"/>
    </source>
</evidence>
<dbReference type="PANTHER" id="PTHR43156:SF2">
    <property type="entry name" value="STAGE II SPORULATION PROTEIN E"/>
    <property type="match status" value="1"/>
</dbReference>
<evidence type="ECO:0000259" key="23">
    <source>
        <dbReference type="SMART" id="SM00331"/>
    </source>
</evidence>
<evidence type="ECO:0000256" key="12">
    <source>
        <dbReference type="ARBA" id="ARBA00022842"/>
    </source>
</evidence>
<feature type="transmembrane region" description="Helical" evidence="22">
    <location>
        <begin position="122"/>
        <end position="147"/>
    </location>
</feature>
<dbReference type="eggNOG" id="COG2208">
    <property type="taxonomic scope" value="Bacteria"/>
</dbReference>
<comment type="function">
    <text evidence="18">Primarily acts as an independent SigF regulator that is sensitive to the osmosensory signal, mediating the cross talk of PknD with the SigF regulon. Possesses both phosphatase and kinase activities. The kinase domain functions as a classic anti-sigma factor-like kinase to phosphorylate the anti-anti-sigma factor domain at the canonical regulatory site, and the phosphatase domain antagonizes this activity.</text>
</comment>
<feature type="transmembrane region" description="Helical" evidence="22">
    <location>
        <begin position="198"/>
        <end position="230"/>
    </location>
</feature>
<evidence type="ECO:0000256" key="6">
    <source>
        <dbReference type="ARBA" id="ARBA00022692"/>
    </source>
</evidence>
<dbReference type="GO" id="GO:0016301">
    <property type="term" value="F:kinase activity"/>
    <property type="evidence" value="ECO:0007669"/>
    <property type="project" value="UniProtKB-KW"/>
</dbReference>
<dbReference type="InterPro" id="IPR001932">
    <property type="entry name" value="PPM-type_phosphatase-like_dom"/>
</dbReference>
<dbReference type="CDD" id="cd16936">
    <property type="entry name" value="HATPase_RsbW-like"/>
    <property type="match status" value="1"/>
</dbReference>
<dbReference type="OrthoDB" id="319881at2"/>
<keyword evidence="7" id="KW-0479">Metal-binding</keyword>
<feature type="transmembrane region" description="Helical" evidence="22">
    <location>
        <begin position="49"/>
        <end position="68"/>
    </location>
</feature>
<evidence type="ECO:0000313" key="24">
    <source>
        <dbReference type="EMBL" id="ADU47303.1"/>
    </source>
</evidence>
<keyword evidence="10" id="KW-0378">Hydrolase</keyword>
<feature type="transmembrane region" description="Helical" evidence="22">
    <location>
        <begin position="88"/>
        <end position="110"/>
    </location>
</feature>
<dbReference type="eggNOG" id="COG3447">
    <property type="taxonomic scope" value="Bacteria"/>
</dbReference>
<keyword evidence="14 22" id="KW-1133">Transmembrane helix</keyword>
<evidence type="ECO:0000256" key="4">
    <source>
        <dbReference type="ARBA" id="ARBA00022553"/>
    </source>
</evidence>
<dbReference type="Gene3D" id="3.60.40.10">
    <property type="entry name" value="PPM-type phosphatase domain"/>
    <property type="match status" value="1"/>
</dbReference>
<evidence type="ECO:0000256" key="19">
    <source>
        <dbReference type="ARBA" id="ARBA00075117"/>
    </source>
</evidence>
<keyword evidence="9" id="KW-0418">Kinase</keyword>
<evidence type="ECO:0000256" key="10">
    <source>
        <dbReference type="ARBA" id="ARBA00022801"/>
    </source>
</evidence>
<keyword evidence="5" id="KW-0808">Transferase</keyword>
<evidence type="ECO:0000256" key="14">
    <source>
        <dbReference type="ARBA" id="ARBA00022989"/>
    </source>
</evidence>
<evidence type="ECO:0000256" key="2">
    <source>
        <dbReference type="ARBA" id="ARBA00013081"/>
    </source>
</evidence>
<dbReference type="InterPro" id="IPR036457">
    <property type="entry name" value="PPM-type-like_dom_sf"/>
</dbReference>
<evidence type="ECO:0000256" key="5">
    <source>
        <dbReference type="ARBA" id="ARBA00022679"/>
    </source>
</evidence>
<keyword evidence="13" id="KW-0904">Protein phosphatase</keyword>
<dbReference type="PANTHER" id="PTHR43156">
    <property type="entry name" value="STAGE II SPORULATION PROTEIN E-RELATED"/>
    <property type="match status" value="1"/>
</dbReference>
<dbReference type="SUPFAM" id="SSF55874">
    <property type="entry name" value="ATPase domain of HSP90 chaperone/DNA topoisomerase II/histidine kinase"/>
    <property type="match status" value="1"/>
</dbReference>
<comment type="subcellular location">
    <subcellularLocation>
        <location evidence="1">Cell membrane</location>
        <topology evidence="1">Multi-pass membrane protein</topology>
    </subcellularLocation>
</comment>
<sequence length="715" mass="76168">MTVTSGPAGWWRALTGERARWSVAAAVTYYLGAHLGLSLSLVGENVTPLWPPTGIAVAAFVVVGRWLWPAVAAAALAVNLPLSAGPLAAVATAAGNTLAPLVAVLVLEAIGFRRQLDRQRDALGIVLAALASTLISALIGSLALAWSDAISYAELPATWAVWWTGDAMGVLIVTPFLLSLPLLRDLPSWPLRQSAEMVAILVTVVVATAWAARTLQVLFLALPVVGWAAWRYQLRAAAPAALIASAITTWSAARGLGTFRGRPLIDQMLALQAFNASIALASFVLAAVVSERNSATRALEAAAADLEARVAVRTAELSALNDQLETEIRERFEAQEQLSHEEARAQREHDIAETLQRSLLPARLPDVPGVAVAARYVPATSDVQIGGDWYDVLQLPDGQVGLAIGDVAGHGVSAAATMAQVRMALRVYALQDTSPASVLRSVHRLVSQLPMPEMVTLLYAVLDPRTRRLRVASAGHPPVLAFSATGASYLKVGLAPPVGVTAEAIYEESVHRLEPGATLLLYTDGLVERRGASITEGLDRLCTAAAAMAGEDLERLCDHLLTTMIEPHHLADDVALIAVRPLPVVAGPWRLTVPAEARMLSLARGSLRQWLRDAGVTKDDENDILVACGEACANVVQHAYAAAPGDLELEARLDEDLLEMWVRDRGQWRAPSDRGGGWGLQLMQALTDAVDVDRTGDGTVVHLRRRVTIGPRKSG</sequence>
<evidence type="ECO:0000256" key="15">
    <source>
        <dbReference type="ARBA" id="ARBA00023136"/>
    </source>
</evidence>
<feature type="transmembrane region" description="Helical" evidence="22">
    <location>
        <begin position="20"/>
        <end position="42"/>
    </location>
</feature>
<keyword evidence="8" id="KW-0547">Nucleotide-binding</keyword>